<feature type="non-terminal residue" evidence="4">
    <location>
        <position position="1"/>
    </location>
</feature>
<proteinExistence type="predicted"/>
<dbReference type="OrthoDB" id="1711136at2759"/>
<dbReference type="Gene3D" id="3.30.40.10">
    <property type="entry name" value="Zinc/RING finger domain, C3HC4 (zinc finger)"/>
    <property type="match status" value="1"/>
</dbReference>
<dbReference type="InterPro" id="IPR001841">
    <property type="entry name" value="Znf_RING"/>
</dbReference>
<reference evidence="4 5" key="1">
    <citation type="submission" date="2016-09" db="EMBL/GenBank/DDBJ databases">
        <title>The draft genome of Dichanthelium oligosanthes: A C3 panicoid grass species.</title>
        <authorList>
            <person name="Studer A.J."/>
            <person name="Schnable J.C."/>
            <person name="Brutnell T.P."/>
        </authorList>
    </citation>
    <scope>NUCLEOTIDE SEQUENCE [LARGE SCALE GENOMIC DNA]</scope>
    <source>
        <strain evidence="5">cv. Kellogg 1175</strain>
        <tissue evidence="4">Leaf</tissue>
    </source>
</reference>
<gene>
    <name evidence="4" type="ORF">BAE44_0014404</name>
</gene>
<name>A0A1E5VHJ0_9POAL</name>
<organism evidence="4 5">
    <name type="scientific">Dichanthelium oligosanthes</name>
    <dbReference type="NCBI Taxonomy" id="888268"/>
    <lineage>
        <taxon>Eukaryota</taxon>
        <taxon>Viridiplantae</taxon>
        <taxon>Streptophyta</taxon>
        <taxon>Embryophyta</taxon>
        <taxon>Tracheophyta</taxon>
        <taxon>Spermatophyta</taxon>
        <taxon>Magnoliopsida</taxon>
        <taxon>Liliopsida</taxon>
        <taxon>Poales</taxon>
        <taxon>Poaceae</taxon>
        <taxon>PACMAD clade</taxon>
        <taxon>Panicoideae</taxon>
        <taxon>Panicodae</taxon>
        <taxon>Paniceae</taxon>
        <taxon>Dichantheliinae</taxon>
        <taxon>Dichanthelium</taxon>
    </lineage>
</organism>
<evidence type="ECO:0000256" key="2">
    <source>
        <dbReference type="SAM" id="Coils"/>
    </source>
</evidence>
<dbReference type="InterPro" id="IPR013083">
    <property type="entry name" value="Znf_RING/FYVE/PHD"/>
</dbReference>
<dbReference type="AlphaFoldDB" id="A0A1E5VHJ0"/>
<dbReference type="PROSITE" id="PS50089">
    <property type="entry name" value="ZF_RING_2"/>
    <property type="match status" value="1"/>
</dbReference>
<feature type="coiled-coil region" evidence="2">
    <location>
        <begin position="40"/>
        <end position="74"/>
    </location>
</feature>
<evidence type="ECO:0000256" key="1">
    <source>
        <dbReference type="PROSITE-ProRule" id="PRU00175"/>
    </source>
</evidence>
<comment type="caution">
    <text evidence="4">The sequence shown here is derived from an EMBL/GenBank/DDBJ whole genome shotgun (WGS) entry which is preliminary data.</text>
</comment>
<sequence length="249" mass="27039">LLFSDSICFFSCKIKQKGTSTSPTSNIYGKECVDATRNVLMQKCDEIARLDVELQNTEEALQTALQERDEWMHRAKRSCQRTRLLISQLTPMEGTNSRALNMEGIAADKTHPCPMCRLCSSRDCDTCMLILPCQHQCACKSCGVNLTVCPICGSAKSQLFHPMGSLGTFVCAELLVIVSRHLLGLIAGSGSFFLVGTMSLSFSSSLTLSISFSCKIQQKGTSNSPTSNIYGKECVDATGTSSSPTTMIN</sequence>
<protein>
    <recommendedName>
        <fullName evidence="3">RING-type domain-containing protein</fullName>
    </recommendedName>
</protein>
<evidence type="ECO:0000313" key="4">
    <source>
        <dbReference type="EMBL" id="OEL24577.1"/>
    </source>
</evidence>
<keyword evidence="1" id="KW-0862">Zinc</keyword>
<dbReference type="Proteomes" id="UP000095767">
    <property type="component" value="Unassembled WGS sequence"/>
</dbReference>
<accession>A0A1E5VHJ0</accession>
<keyword evidence="5" id="KW-1185">Reference proteome</keyword>
<dbReference type="EMBL" id="LWDX02039385">
    <property type="protein sequence ID" value="OEL24577.1"/>
    <property type="molecule type" value="Genomic_DNA"/>
</dbReference>
<evidence type="ECO:0000313" key="5">
    <source>
        <dbReference type="Proteomes" id="UP000095767"/>
    </source>
</evidence>
<feature type="domain" description="RING-type" evidence="3">
    <location>
        <begin position="116"/>
        <end position="152"/>
    </location>
</feature>
<evidence type="ECO:0000259" key="3">
    <source>
        <dbReference type="PROSITE" id="PS50089"/>
    </source>
</evidence>
<keyword evidence="2" id="KW-0175">Coiled coil</keyword>
<keyword evidence="1" id="KW-0479">Metal-binding</keyword>
<keyword evidence="1" id="KW-0863">Zinc-finger</keyword>
<dbReference type="GO" id="GO:0008270">
    <property type="term" value="F:zinc ion binding"/>
    <property type="evidence" value="ECO:0007669"/>
    <property type="project" value="UniProtKB-KW"/>
</dbReference>